<feature type="region of interest" description="Disordered" evidence="1">
    <location>
        <begin position="101"/>
        <end position="141"/>
    </location>
</feature>
<protein>
    <submittedName>
        <fullName evidence="2">Uncharacterized protein</fullName>
    </submittedName>
</protein>
<dbReference type="Proteomes" id="UP000663879">
    <property type="component" value="Unassembled WGS sequence"/>
</dbReference>
<reference evidence="2" key="1">
    <citation type="submission" date="2021-02" db="EMBL/GenBank/DDBJ databases">
        <authorList>
            <person name="Nowell W R."/>
        </authorList>
    </citation>
    <scope>NUCLEOTIDE SEQUENCE</scope>
    <source>
        <strain evidence="2">Ploen Becks lab</strain>
    </source>
</reference>
<evidence type="ECO:0000256" key="1">
    <source>
        <dbReference type="SAM" id="MobiDB-lite"/>
    </source>
</evidence>
<dbReference type="EMBL" id="CAJNOC010005233">
    <property type="protein sequence ID" value="CAF1046383.1"/>
    <property type="molecule type" value="Genomic_DNA"/>
</dbReference>
<organism evidence="2 3">
    <name type="scientific">Brachionus calyciflorus</name>
    <dbReference type="NCBI Taxonomy" id="104777"/>
    <lineage>
        <taxon>Eukaryota</taxon>
        <taxon>Metazoa</taxon>
        <taxon>Spiralia</taxon>
        <taxon>Gnathifera</taxon>
        <taxon>Rotifera</taxon>
        <taxon>Eurotatoria</taxon>
        <taxon>Monogononta</taxon>
        <taxon>Pseudotrocha</taxon>
        <taxon>Ploima</taxon>
        <taxon>Brachionidae</taxon>
        <taxon>Brachionus</taxon>
    </lineage>
</organism>
<evidence type="ECO:0000313" key="2">
    <source>
        <dbReference type="EMBL" id="CAF1046383.1"/>
    </source>
</evidence>
<dbReference type="AlphaFoldDB" id="A0A814K9H2"/>
<proteinExistence type="predicted"/>
<evidence type="ECO:0000313" key="3">
    <source>
        <dbReference type="Proteomes" id="UP000663879"/>
    </source>
</evidence>
<feature type="compositionally biased region" description="Polar residues" evidence="1">
    <location>
        <begin position="102"/>
        <end position="116"/>
    </location>
</feature>
<gene>
    <name evidence="2" type="ORF">OXX778_LOCUS18605</name>
</gene>
<name>A0A814K9H2_9BILA</name>
<comment type="caution">
    <text evidence="2">The sequence shown here is derived from an EMBL/GenBank/DDBJ whole genome shotgun (WGS) entry which is preliminary data.</text>
</comment>
<accession>A0A814K9H2</accession>
<keyword evidence="3" id="KW-1185">Reference proteome</keyword>
<sequence length="141" mass="16475">MDDSTSYEFVPHHNQSEETIQDAEELENVRPKKVRGKNRIYTAYSFQYEDGDADISLIIEFEDEILHIENEISQEQVNFPMALNEPMNEQMVINECHDLIESDSNNTELPPTTQIKRPTGRPRKNQEKELNKPLSKRAKKN</sequence>